<sequence>MINQVIESYVQFRSDVSDSELMRYYDDVDMFILPYIVIKNGDRDGVPVAMMEAMTMELPVILTTVSGIPELVEDGASGILVPPKDEKAIADAIITLCKDSELRVKMGKKGREIIEREYNIASEAEKLIGVFENVAKHR</sequence>
<dbReference type="InterPro" id="IPR001296">
    <property type="entry name" value="Glyco_trans_1"/>
</dbReference>
<reference evidence="2" key="1">
    <citation type="submission" date="2020-06" db="EMBL/GenBank/DDBJ databases">
        <title>Unique genomic features of the anaerobic methanotrophic archaea.</title>
        <authorList>
            <person name="Chadwick G.L."/>
            <person name="Skennerton C.T."/>
            <person name="Laso-Perez R."/>
            <person name="Leu A.O."/>
            <person name="Speth D.R."/>
            <person name="Yu H."/>
            <person name="Morgan-Lang C."/>
            <person name="Hatzenpichler R."/>
            <person name="Goudeau D."/>
            <person name="Malmstrom R."/>
            <person name="Brazelton W.J."/>
            <person name="Woyke T."/>
            <person name="Hallam S.J."/>
            <person name="Tyson G.W."/>
            <person name="Wegener G."/>
            <person name="Boetius A."/>
            <person name="Orphan V."/>
        </authorList>
    </citation>
    <scope>NUCLEOTIDE SEQUENCE</scope>
</reference>
<dbReference type="AlphaFoldDB" id="A0A7G9Y445"/>
<protein>
    <submittedName>
        <fullName evidence="2">D-inositol-3-phosphate glycosyltransferase</fullName>
        <ecNumber evidence="2">2.4.1.250</ecNumber>
    </submittedName>
</protein>
<name>A0A7G9Y445_9EURY</name>
<gene>
    <name evidence="2" type="primary">mshA</name>
    <name evidence="2" type="ORF">BEJFBFHH_00001</name>
</gene>
<accession>A0A7G9Y445</accession>
<organism evidence="2">
    <name type="scientific">Candidatus Methanogaster sp. ANME-2c ERB4</name>
    <dbReference type="NCBI Taxonomy" id="2759911"/>
    <lineage>
        <taxon>Archaea</taxon>
        <taxon>Methanobacteriati</taxon>
        <taxon>Methanobacteriota</taxon>
        <taxon>Stenosarchaea group</taxon>
        <taxon>Methanomicrobia</taxon>
        <taxon>Methanosarcinales</taxon>
        <taxon>ANME-2 cluster</taxon>
        <taxon>Candidatus Methanogasteraceae</taxon>
        <taxon>Candidatus Methanogaster</taxon>
    </lineage>
</organism>
<dbReference type="Gene3D" id="3.40.50.2000">
    <property type="entry name" value="Glycogen Phosphorylase B"/>
    <property type="match status" value="1"/>
</dbReference>
<dbReference type="PANTHER" id="PTHR12526">
    <property type="entry name" value="GLYCOSYLTRANSFERASE"/>
    <property type="match status" value="1"/>
</dbReference>
<dbReference type="PANTHER" id="PTHR12526:SF630">
    <property type="entry name" value="GLYCOSYLTRANSFERASE"/>
    <property type="match status" value="1"/>
</dbReference>
<dbReference type="SUPFAM" id="SSF53756">
    <property type="entry name" value="UDP-Glycosyltransferase/glycogen phosphorylase"/>
    <property type="match status" value="1"/>
</dbReference>
<keyword evidence="2" id="KW-0808">Transferase</keyword>
<dbReference type="EC" id="2.4.1.250" evidence="2"/>
<dbReference type="GO" id="GO:0102710">
    <property type="term" value="F:D-inositol-3-phosphate glycosyltransferase activity"/>
    <property type="evidence" value="ECO:0007669"/>
    <property type="project" value="UniProtKB-EC"/>
</dbReference>
<feature type="domain" description="Glycosyl transferase family 1" evidence="1">
    <location>
        <begin position="10"/>
        <end position="112"/>
    </location>
</feature>
<evidence type="ECO:0000259" key="1">
    <source>
        <dbReference type="Pfam" id="PF00534"/>
    </source>
</evidence>
<dbReference type="EMBL" id="MT630765">
    <property type="protein sequence ID" value="QNO42779.1"/>
    <property type="molecule type" value="Genomic_DNA"/>
</dbReference>
<evidence type="ECO:0000313" key="2">
    <source>
        <dbReference type="EMBL" id="QNO42779.1"/>
    </source>
</evidence>
<proteinExistence type="predicted"/>
<keyword evidence="2" id="KW-0328">Glycosyltransferase</keyword>
<dbReference type="Pfam" id="PF00534">
    <property type="entry name" value="Glycos_transf_1"/>
    <property type="match status" value="1"/>
</dbReference>